<dbReference type="GO" id="GO:0051607">
    <property type="term" value="P:defense response to virus"/>
    <property type="evidence" value="ECO:0007669"/>
    <property type="project" value="UniProtKB-UniRule"/>
</dbReference>
<name>A0A5D0MA22_9BACT</name>
<keyword evidence="4 9" id="KW-0479">Metal-binding</keyword>
<dbReference type="EC" id="3.1.-.-" evidence="9"/>
<accession>A0A5D0MA22</accession>
<dbReference type="InterPro" id="IPR019199">
    <property type="entry name" value="Virulence_VapD/CRISPR_Cas2"/>
</dbReference>
<dbReference type="Gene3D" id="3.30.70.240">
    <property type="match status" value="1"/>
</dbReference>
<evidence type="ECO:0000256" key="7">
    <source>
        <dbReference type="ARBA" id="ARBA00022842"/>
    </source>
</evidence>
<feature type="binding site" evidence="9">
    <location>
        <position position="8"/>
    </location>
    <ligand>
        <name>Mg(2+)</name>
        <dbReference type="ChEBI" id="CHEBI:18420"/>
        <note>catalytic</note>
    </ligand>
</feature>
<gene>
    <name evidence="9 10" type="primary">cas2</name>
    <name evidence="10" type="ORF">FXF47_08710</name>
</gene>
<dbReference type="Proteomes" id="UP000324143">
    <property type="component" value="Unassembled WGS sequence"/>
</dbReference>
<protein>
    <recommendedName>
        <fullName evidence="9">CRISPR-associated endoribonuclease Cas2</fullName>
        <ecNumber evidence="9">3.1.-.-</ecNumber>
    </recommendedName>
</protein>
<evidence type="ECO:0000256" key="4">
    <source>
        <dbReference type="ARBA" id="ARBA00022723"/>
    </source>
</evidence>
<evidence type="ECO:0000313" key="10">
    <source>
        <dbReference type="EMBL" id="TYB30547.1"/>
    </source>
</evidence>
<dbReference type="GO" id="GO:0016787">
    <property type="term" value="F:hydrolase activity"/>
    <property type="evidence" value="ECO:0007669"/>
    <property type="project" value="UniProtKB-KW"/>
</dbReference>
<evidence type="ECO:0000256" key="6">
    <source>
        <dbReference type="ARBA" id="ARBA00022801"/>
    </source>
</evidence>
<evidence type="ECO:0000313" key="11">
    <source>
        <dbReference type="Proteomes" id="UP000324143"/>
    </source>
</evidence>
<dbReference type="GO" id="GO:0004521">
    <property type="term" value="F:RNA endonuclease activity"/>
    <property type="evidence" value="ECO:0007669"/>
    <property type="project" value="InterPro"/>
</dbReference>
<organism evidence="10 11">
    <name type="scientific">Candidatus Mcinerneyibacterium aminivorans</name>
    <dbReference type="NCBI Taxonomy" id="2703815"/>
    <lineage>
        <taxon>Bacteria</taxon>
        <taxon>Candidatus Macinerneyibacteriota</taxon>
        <taxon>Candidatus Mcinerneyibacteria</taxon>
        <taxon>Candidatus Mcinerneyibacteriales</taxon>
        <taxon>Candidatus Mcinerneyibacteriaceae</taxon>
        <taxon>Candidatus Mcinerneyibacterium</taxon>
    </lineage>
</organism>
<dbReference type="GO" id="GO:0046872">
    <property type="term" value="F:metal ion binding"/>
    <property type="evidence" value="ECO:0007669"/>
    <property type="project" value="UniProtKB-UniRule"/>
</dbReference>
<keyword evidence="8 9" id="KW-0051">Antiviral defense</keyword>
<proteinExistence type="inferred from homology"/>
<keyword evidence="7 9" id="KW-0460">Magnesium</keyword>
<evidence type="ECO:0000256" key="3">
    <source>
        <dbReference type="ARBA" id="ARBA00022722"/>
    </source>
</evidence>
<dbReference type="HAMAP" id="MF_01471">
    <property type="entry name" value="Cas2"/>
    <property type="match status" value="1"/>
</dbReference>
<dbReference type="CDD" id="cd09725">
    <property type="entry name" value="Cas2_I_II_III"/>
    <property type="match status" value="1"/>
</dbReference>
<dbReference type="NCBIfam" id="TIGR01573">
    <property type="entry name" value="cas2"/>
    <property type="match status" value="1"/>
</dbReference>
<comment type="caution">
    <text evidence="10">The sequence shown here is derived from an EMBL/GenBank/DDBJ whole genome shotgun (WGS) entry which is preliminary data.</text>
</comment>
<keyword evidence="6 9" id="KW-0378">Hydrolase</keyword>
<keyword evidence="3 9" id="KW-0540">Nuclease</keyword>
<dbReference type="InterPro" id="IPR021127">
    <property type="entry name" value="CRISPR_associated_Cas2"/>
</dbReference>
<comment type="similarity">
    <text evidence="2 9">Belongs to the CRISPR-associated endoribonuclease Cas2 protein family.</text>
</comment>
<evidence type="ECO:0000256" key="9">
    <source>
        <dbReference type="HAMAP-Rule" id="MF_01471"/>
    </source>
</evidence>
<evidence type="ECO:0000256" key="1">
    <source>
        <dbReference type="ARBA" id="ARBA00001946"/>
    </source>
</evidence>
<keyword evidence="5 9" id="KW-0255">Endonuclease</keyword>
<evidence type="ECO:0000256" key="8">
    <source>
        <dbReference type="ARBA" id="ARBA00023118"/>
    </source>
</evidence>
<comment type="function">
    <text evidence="9">CRISPR (clustered regularly interspaced short palindromic repeat), is an adaptive immune system that provides protection against mobile genetic elements (viruses, transposable elements and conjugative plasmids). CRISPR clusters contain sequences complementary to antecedent mobile elements and target invading nucleic acids. CRISPR clusters are transcribed and processed into CRISPR RNA (crRNA). Functions as a ssRNA-specific endoribonuclease. Involved in the integration of spacer DNA into the CRISPR cassette.</text>
</comment>
<dbReference type="EMBL" id="VSIX01000121">
    <property type="protein sequence ID" value="TYB30547.1"/>
    <property type="molecule type" value="Genomic_DNA"/>
</dbReference>
<reference evidence="10" key="1">
    <citation type="submission" date="2019-08" db="EMBL/GenBank/DDBJ databases">
        <title>Genomic characterization of a novel candidate phylum (ARYD3) from a high temperature, high salinity tertiary oil reservoir in north central Oklahoma, USA.</title>
        <authorList>
            <person name="Youssef N.H."/>
            <person name="Yadav A."/>
            <person name="Elshahed M.S."/>
        </authorList>
    </citation>
    <scope>NUCLEOTIDE SEQUENCE [LARGE SCALE GENOMIC DNA]</scope>
    <source>
        <strain evidence="10">ARYD3</strain>
    </source>
</reference>
<comment type="cofactor">
    <cofactor evidence="1 9">
        <name>Mg(2+)</name>
        <dbReference type="ChEBI" id="CHEBI:18420"/>
    </cofactor>
</comment>
<dbReference type="SUPFAM" id="SSF143430">
    <property type="entry name" value="TTP0101/SSO1404-like"/>
    <property type="match status" value="1"/>
</dbReference>
<dbReference type="Pfam" id="PF09827">
    <property type="entry name" value="CRISPR_Cas2"/>
    <property type="match status" value="1"/>
</dbReference>
<dbReference type="AlphaFoldDB" id="A0A5D0MA22"/>
<comment type="subunit">
    <text evidence="9">Homodimer, forms a heterotetramer with a Cas1 homodimer.</text>
</comment>
<evidence type="ECO:0000256" key="5">
    <source>
        <dbReference type="ARBA" id="ARBA00022759"/>
    </source>
</evidence>
<evidence type="ECO:0000256" key="2">
    <source>
        <dbReference type="ARBA" id="ARBA00009959"/>
    </source>
</evidence>
<dbReference type="PANTHER" id="PTHR34405">
    <property type="entry name" value="CRISPR-ASSOCIATED ENDORIBONUCLEASE CAS2"/>
    <property type="match status" value="1"/>
</dbReference>
<keyword evidence="11" id="KW-1185">Reference proteome</keyword>
<dbReference type="PANTHER" id="PTHR34405:SF1">
    <property type="entry name" value="CRISPR-ASSOCIATED ENDORIBONUCLEASE CAS2"/>
    <property type="match status" value="1"/>
</dbReference>
<dbReference type="GO" id="GO:0043571">
    <property type="term" value="P:maintenance of CRISPR repeat elements"/>
    <property type="evidence" value="ECO:0007669"/>
    <property type="project" value="UniProtKB-UniRule"/>
</dbReference>
<sequence>MFLILYYDVNEKRCPKMLKTCRKYLKWVQNSVFEGELTKAKVEYLKKDIEKIIKEEDEDSVVIYQFRTLNYSKRDVVGYDKKNDSQFL</sequence>